<sequence>MKHLYFYYLLGVMNIRYDKRKDLFTSSKLSTALKLVFHLIVPNVVLLTISIIGKTGILLTIPSVHMVVFAMRIVWTMLTMNITMLLNYLFTSKNQMALLNECLTCLRDAQTASVDESIAVNSSFRRSKIVLGIFLLHYTNYEINQYTYVLLYDEKWPELTFYILFYFLEMVTVVNALYYAAVLDIVHRTVQLDRDRLANCLQQNAKNDPFELDDPYWWRTIEHFYQRVLTINRRKRDYKRAFQLQLIMIALNTFIASFAIFYVNLNSMLLYAHNNVLEKYKRVTECLGFFPQLGALLLICYHAYKLENEQQSLMQLIMQTQSKLTKCTANLKRGDIFNSRIIILQSQLKISPYNMLNIDLEYFFGIVAAIVTYLVVLLQFRIFENSRE</sequence>
<feature type="transmembrane region" description="Helical" evidence="8">
    <location>
        <begin position="67"/>
        <end position="90"/>
    </location>
</feature>
<dbReference type="GO" id="GO:0050909">
    <property type="term" value="P:sensory perception of taste"/>
    <property type="evidence" value="ECO:0007669"/>
    <property type="project" value="InterPro"/>
</dbReference>
<keyword evidence="3 8" id="KW-0812">Transmembrane</keyword>
<dbReference type="GO" id="GO:0030424">
    <property type="term" value="C:axon"/>
    <property type="evidence" value="ECO:0007669"/>
    <property type="project" value="TreeGrafter"/>
</dbReference>
<comment type="caution">
    <text evidence="8">Lacks conserved residue(s) required for the propagation of feature annotation.</text>
</comment>
<reference evidence="10" key="1">
    <citation type="submission" date="2013-03" db="EMBL/GenBank/DDBJ databases">
        <title>The Genome Sequence of Anopheles epiroticus epiroticus2.</title>
        <authorList>
            <consortium name="The Broad Institute Genomics Platform"/>
            <person name="Neafsey D.E."/>
            <person name="Howell P."/>
            <person name="Walker B."/>
            <person name="Young S.K."/>
            <person name="Zeng Q."/>
            <person name="Gargeya S."/>
            <person name="Fitzgerald M."/>
            <person name="Haas B."/>
            <person name="Abouelleil A."/>
            <person name="Allen A.W."/>
            <person name="Alvarado L."/>
            <person name="Arachchi H.M."/>
            <person name="Berlin A.M."/>
            <person name="Chapman S.B."/>
            <person name="Gainer-Dewar J."/>
            <person name="Goldberg J."/>
            <person name="Griggs A."/>
            <person name="Gujja S."/>
            <person name="Hansen M."/>
            <person name="Howarth C."/>
            <person name="Imamovic A."/>
            <person name="Ireland A."/>
            <person name="Larimer J."/>
            <person name="McCowan C."/>
            <person name="Murphy C."/>
            <person name="Pearson M."/>
            <person name="Poon T.W."/>
            <person name="Priest M."/>
            <person name="Roberts A."/>
            <person name="Saif S."/>
            <person name="Shea T."/>
            <person name="Sisk P."/>
            <person name="Sykes S."/>
            <person name="Wortman J."/>
            <person name="Nusbaum C."/>
            <person name="Birren B."/>
        </authorList>
    </citation>
    <scope>NUCLEOTIDE SEQUENCE [LARGE SCALE GENOMIC DNA]</scope>
    <source>
        <strain evidence="10">Epiroticus2</strain>
    </source>
</reference>
<protein>
    <recommendedName>
        <fullName evidence="8">Gustatory receptor</fullName>
    </recommendedName>
</protein>
<keyword evidence="6 8" id="KW-0675">Receptor</keyword>
<dbReference type="GO" id="GO:0043025">
    <property type="term" value="C:neuronal cell body"/>
    <property type="evidence" value="ECO:0007669"/>
    <property type="project" value="TreeGrafter"/>
</dbReference>
<feature type="transmembrane region" description="Helical" evidence="8">
    <location>
        <begin position="35"/>
        <end position="61"/>
    </location>
</feature>
<evidence type="ECO:0000256" key="6">
    <source>
        <dbReference type="ARBA" id="ARBA00023170"/>
    </source>
</evidence>
<dbReference type="GO" id="GO:0008049">
    <property type="term" value="P:male courtship behavior"/>
    <property type="evidence" value="ECO:0007669"/>
    <property type="project" value="TreeGrafter"/>
</dbReference>
<comment type="subcellular location">
    <subcellularLocation>
        <location evidence="1 8">Cell membrane</location>
        <topology evidence="1 8">Multi-pass membrane protein</topology>
    </subcellularLocation>
</comment>
<dbReference type="Pfam" id="PF08395">
    <property type="entry name" value="7tm_7"/>
    <property type="match status" value="1"/>
</dbReference>
<keyword evidence="4 8" id="KW-1133">Transmembrane helix</keyword>
<dbReference type="GO" id="GO:0007165">
    <property type="term" value="P:signal transduction"/>
    <property type="evidence" value="ECO:0007669"/>
    <property type="project" value="UniProtKB-KW"/>
</dbReference>
<comment type="similarity">
    <text evidence="8">Belongs to the insect chemoreceptor superfamily. Gustatory receptor (GR) family.</text>
</comment>
<evidence type="ECO:0000313" key="9">
    <source>
        <dbReference type="EnsemblMetazoa" id="AEPI006773-PA"/>
    </source>
</evidence>
<accession>A0A182PIL1</accession>
<comment type="function">
    <text evidence="8">Gustatory receptor which mediates acceptance or avoidance behavior, depending on its substrates.</text>
</comment>
<dbReference type="InterPro" id="IPR013604">
    <property type="entry name" value="7TM_chemorcpt"/>
</dbReference>
<dbReference type="VEuPathDB" id="VectorBase:AEPI006773"/>
<evidence type="ECO:0000256" key="5">
    <source>
        <dbReference type="ARBA" id="ARBA00023136"/>
    </source>
</evidence>
<name>A0A182PIL1_9DIPT</name>
<evidence type="ECO:0000256" key="8">
    <source>
        <dbReference type="RuleBase" id="RU363108"/>
    </source>
</evidence>
<evidence type="ECO:0000256" key="3">
    <source>
        <dbReference type="ARBA" id="ARBA00022692"/>
    </source>
</evidence>
<keyword evidence="5 8" id="KW-0472">Membrane</keyword>
<proteinExistence type="inferred from homology"/>
<feature type="transmembrane region" description="Helical" evidence="8">
    <location>
        <begin position="242"/>
        <end position="265"/>
    </location>
</feature>
<dbReference type="EnsemblMetazoa" id="AEPI006773-RA">
    <property type="protein sequence ID" value="AEPI006773-PA"/>
    <property type="gene ID" value="AEPI006773"/>
</dbReference>
<dbReference type="PANTHER" id="PTHR21143:SF134">
    <property type="entry name" value="GUSTATORY RECEPTOR"/>
    <property type="match status" value="1"/>
</dbReference>
<evidence type="ECO:0000256" key="4">
    <source>
        <dbReference type="ARBA" id="ARBA00022989"/>
    </source>
</evidence>
<feature type="transmembrane region" description="Helical" evidence="8">
    <location>
        <begin position="362"/>
        <end position="383"/>
    </location>
</feature>
<evidence type="ECO:0000313" key="10">
    <source>
        <dbReference type="Proteomes" id="UP000075885"/>
    </source>
</evidence>
<evidence type="ECO:0000256" key="7">
    <source>
        <dbReference type="ARBA" id="ARBA00023224"/>
    </source>
</evidence>
<dbReference type="GO" id="GO:0007635">
    <property type="term" value="P:chemosensory behavior"/>
    <property type="evidence" value="ECO:0007669"/>
    <property type="project" value="TreeGrafter"/>
</dbReference>
<reference evidence="9" key="2">
    <citation type="submission" date="2020-05" db="UniProtKB">
        <authorList>
            <consortium name="EnsemblMetazoa"/>
        </authorList>
    </citation>
    <scope>IDENTIFICATION</scope>
    <source>
        <strain evidence="9">Epiroticus2</strain>
    </source>
</reference>
<organism evidence="9 10">
    <name type="scientific">Anopheles epiroticus</name>
    <dbReference type="NCBI Taxonomy" id="199890"/>
    <lineage>
        <taxon>Eukaryota</taxon>
        <taxon>Metazoa</taxon>
        <taxon>Ecdysozoa</taxon>
        <taxon>Arthropoda</taxon>
        <taxon>Hexapoda</taxon>
        <taxon>Insecta</taxon>
        <taxon>Pterygota</taxon>
        <taxon>Neoptera</taxon>
        <taxon>Endopterygota</taxon>
        <taxon>Diptera</taxon>
        <taxon>Nematocera</taxon>
        <taxon>Culicoidea</taxon>
        <taxon>Culicidae</taxon>
        <taxon>Anophelinae</taxon>
        <taxon>Anopheles</taxon>
    </lineage>
</organism>
<keyword evidence="2 8" id="KW-1003">Cell membrane</keyword>
<evidence type="ECO:0000256" key="1">
    <source>
        <dbReference type="ARBA" id="ARBA00004651"/>
    </source>
</evidence>
<feature type="transmembrane region" description="Helical" evidence="8">
    <location>
        <begin position="159"/>
        <end position="181"/>
    </location>
</feature>
<keyword evidence="10" id="KW-1185">Reference proteome</keyword>
<dbReference type="GO" id="GO:0005886">
    <property type="term" value="C:plasma membrane"/>
    <property type="evidence" value="ECO:0007669"/>
    <property type="project" value="UniProtKB-SubCell"/>
</dbReference>
<dbReference type="AlphaFoldDB" id="A0A182PIL1"/>
<dbReference type="GO" id="GO:0030425">
    <property type="term" value="C:dendrite"/>
    <property type="evidence" value="ECO:0007669"/>
    <property type="project" value="TreeGrafter"/>
</dbReference>
<evidence type="ECO:0000256" key="2">
    <source>
        <dbReference type="ARBA" id="ARBA00022475"/>
    </source>
</evidence>
<keyword evidence="7 8" id="KW-0807">Transducer</keyword>
<dbReference type="PANTHER" id="PTHR21143">
    <property type="entry name" value="INVERTEBRATE GUSTATORY RECEPTOR"/>
    <property type="match status" value="1"/>
</dbReference>
<dbReference type="Proteomes" id="UP000075885">
    <property type="component" value="Unassembled WGS sequence"/>
</dbReference>